<evidence type="ECO:0000313" key="7">
    <source>
        <dbReference type="Proteomes" id="UP000838756"/>
    </source>
</evidence>
<feature type="transmembrane region" description="Helical" evidence="5">
    <location>
        <begin position="547"/>
        <end position="566"/>
    </location>
</feature>
<dbReference type="SMART" id="SM00248">
    <property type="entry name" value="ANK"/>
    <property type="match status" value="6"/>
</dbReference>
<dbReference type="SUPFAM" id="SSF48403">
    <property type="entry name" value="Ankyrin repeat"/>
    <property type="match status" value="1"/>
</dbReference>
<evidence type="ECO:0000256" key="2">
    <source>
        <dbReference type="ARBA" id="ARBA00023043"/>
    </source>
</evidence>
<feature type="repeat" description="ANK" evidence="3">
    <location>
        <begin position="318"/>
        <end position="350"/>
    </location>
</feature>
<dbReference type="PROSITE" id="PS50297">
    <property type="entry name" value="ANK_REP_REGION"/>
    <property type="match status" value="5"/>
</dbReference>
<feature type="compositionally biased region" description="Basic and acidic residues" evidence="4">
    <location>
        <begin position="17"/>
        <end position="29"/>
    </location>
</feature>
<dbReference type="PRINTS" id="PR01415">
    <property type="entry name" value="ANKYRIN"/>
</dbReference>
<dbReference type="Proteomes" id="UP000838756">
    <property type="component" value="Unassembled WGS sequence"/>
</dbReference>
<keyword evidence="2 3" id="KW-0040">ANK repeat</keyword>
<dbReference type="InterPro" id="IPR002110">
    <property type="entry name" value="Ankyrin_rpt"/>
</dbReference>
<dbReference type="AlphaFoldDB" id="A0A8S4QL78"/>
<dbReference type="Pfam" id="PF12796">
    <property type="entry name" value="Ank_2"/>
    <property type="match status" value="2"/>
</dbReference>
<proteinExistence type="predicted"/>
<sequence>MGWNLLGGLMPPAVDTAEERERRHSRDSGAEEEFEVLEQEEIKEHRHSGDSGNCSEVEEGQNTNRAIELEFQLTQSLLSQVKAGENNRNANSGKQAQLDLERMDFVINGQTISKAYVHELYCQHNHLISSENANYRLFAKQVFTEMFKYAKAETPNDNILEELITNCNQAGYDGSLLMQLSPIFSKHKLILPHANDRKISIVYNSQGSLNVQYCPSMPVRKLDTNREICRVDAILEFTLKFHNGEVEYENGKVTLIISEELKAGRESLLDDINERFTDYDNDGFIHLHVAAQKGNVELGRHLLECGANIEIKSKTKVGGDTALHLAAKSGHKDFVKLLLDNDANVNSVSSTGSRVTPLHEAAYSGHSDVAELLIERGATVDAKERYNLTPLMYASAEGNSAMVELLLKKKADLYLQHHNGETALHLAADNGHSDVVAILIGAAKDKKKYVNTQSRDIGTALHVIAYNRKINEGHKKSAKLLIDNGTSPYLENDPIINKPSDTLLKGSSLDMAKKRGNKGFLEFMSSLGYSATVPSNSKNDPQNTKKYVVAASALAITVIALGAAVAVYLEMLAIGIAVAVCCLIAATITYCYRPKSLVEDNQVTKVMQTEECQSK</sequence>
<keyword evidence="5" id="KW-1133">Transmembrane helix</keyword>
<feature type="compositionally biased region" description="Basic and acidic residues" evidence="4">
    <location>
        <begin position="40"/>
        <end position="49"/>
    </location>
</feature>
<dbReference type="Gene3D" id="1.25.40.20">
    <property type="entry name" value="Ankyrin repeat-containing domain"/>
    <property type="match status" value="3"/>
</dbReference>
<gene>
    <name evidence="6" type="primary">jg24897</name>
    <name evidence="6" type="ORF">PAEG_LOCUS1802</name>
</gene>
<dbReference type="PANTHER" id="PTHR24180:SF45">
    <property type="entry name" value="POLY [ADP-RIBOSE] POLYMERASE TANKYRASE"/>
    <property type="match status" value="1"/>
</dbReference>
<comment type="caution">
    <text evidence="6">The sequence shown here is derived from an EMBL/GenBank/DDBJ whole genome shotgun (WGS) entry which is preliminary data.</text>
</comment>
<keyword evidence="1" id="KW-0677">Repeat</keyword>
<evidence type="ECO:0000313" key="6">
    <source>
        <dbReference type="EMBL" id="CAH2209403.1"/>
    </source>
</evidence>
<reference evidence="6" key="1">
    <citation type="submission" date="2022-03" db="EMBL/GenBank/DDBJ databases">
        <authorList>
            <person name="Lindestad O."/>
        </authorList>
    </citation>
    <scope>NUCLEOTIDE SEQUENCE</scope>
</reference>
<feature type="repeat" description="ANK" evidence="3">
    <location>
        <begin position="386"/>
        <end position="418"/>
    </location>
</feature>
<dbReference type="PROSITE" id="PS50088">
    <property type="entry name" value="ANK_REPEAT"/>
    <property type="match status" value="5"/>
</dbReference>
<keyword evidence="5" id="KW-0472">Membrane</keyword>
<accession>A0A8S4QL78</accession>
<dbReference type="PANTHER" id="PTHR24180">
    <property type="entry name" value="CYCLIN-DEPENDENT KINASE INHIBITOR 2C-RELATED"/>
    <property type="match status" value="1"/>
</dbReference>
<organism evidence="6 7">
    <name type="scientific">Pararge aegeria aegeria</name>
    <dbReference type="NCBI Taxonomy" id="348720"/>
    <lineage>
        <taxon>Eukaryota</taxon>
        <taxon>Metazoa</taxon>
        <taxon>Ecdysozoa</taxon>
        <taxon>Arthropoda</taxon>
        <taxon>Hexapoda</taxon>
        <taxon>Insecta</taxon>
        <taxon>Pterygota</taxon>
        <taxon>Neoptera</taxon>
        <taxon>Endopterygota</taxon>
        <taxon>Lepidoptera</taxon>
        <taxon>Glossata</taxon>
        <taxon>Ditrysia</taxon>
        <taxon>Papilionoidea</taxon>
        <taxon>Nymphalidae</taxon>
        <taxon>Satyrinae</taxon>
        <taxon>Satyrini</taxon>
        <taxon>Parargina</taxon>
        <taxon>Pararge</taxon>
    </lineage>
</organism>
<name>A0A8S4QL78_9NEOP</name>
<protein>
    <submittedName>
        <fullName evidence="6">Jg24897 protein</fullName>
    </submittedName>
</protein>
<feature type="transmembrane region" description="Helical" evidence="5">
    <location>
        <begin position="572"/>
        <end position="592"/>
    </location>
</feature>
<feature type="compositionally biased region" description="Acidic residues" evidence="4">
    <location>
        <begin position="30"/>
        <end position="39"/>
    </location>
</feature>
<dbReference type="EMBL" id="CAKXAJ010005785">
    <property type="protein sequence ID" value="CAH2209403.1"/>
    <property type="molecule type" value="Genomic_DNA"/>
</dbReference>
<dbReference type="OrthoDB" id="341259at2759"/>
<feature type="repeat" description="ANK" evidence="3">
    <location>
        <begin position="353"/>
        <end position="385"/>
    </location>
</feature>
<feature type="compositionally biased region" description="Polar residues" evidence="4">
    <location>
        <begin position="50"/>
        <end position="60"/>
    </location>
</feature>
<evidence type="ECO:0000256" key="3">
    <source>
        <dbReference type="PROSITE-ProRule" id="PRU00023"/>
    </source>
</evidence>
<feature type="region of interest" description="Disordered" evidence="4">
    <location>
        <begin position="1"/>
        <end position="60"/>
    </location>
</feature>
<evidence type="ECO:0000256" key="4">
    <source>
        <dbReference type="SAM" id="MobiDB-lite"/>
    </source>
</evidence>
<keyword evidence="5" id="KW-0812">Transmembrane</keyword>
<keyword evidence="7" id="KW-1185">Reference proteome</keyword>
<evidence type="ECO:0000256" key="1">
    <source>
        <dbReference type="ARBA" id="ARBA00022737"/>
    </source>
</evidence>
<feature type="repeat" description="ANK" evidence="3">
    <location>
        <begin position="419"/>
        <end position="445"/>
    </location>
</feature>
<dbReference type="InterPro" id="IPR051637">
    <property type="entry name" value="Ank_repeat_dom-contain_49"/>
</dbReference>
<evidence type="ECO:0000256" key="5">
    <source>
        <dbReference type="SAM" id="Phobius"/>
    </source>
</evidence>
<dbReference type="InterPro" id="IPR036770">
    <property type="entry name" value="Ankyrin_rpt-contain_sf"/>
</dbReference>
<feature type="repeat" description="ANK" evidence="3">
    <location>
        <begin position="282"/>
        <end position="314"/>
    </location>
</feature>